<feature type="compositionally biased region" description="Low complexity" evidence="1">
    <location>
        <begin position="24"/>
        <end position="40"/>
    </location>
</feature>
<evidence type="ECO:0000259" key="4">
    <source>
        <dbReference type="PROSITE" id="PS50836"/>
    </source>
</evidence>
<dbReference type="EMBL" id="MCFL01000002">
    <property type="protein sequence ID" value="ORZ40755.1"/>
    <property type="molecule type" value="Genomic_DNA"/>
</dbReference>
<feature type="signal peptide" evidence="3">
    <location>
        <begin position="1"/>
        <end position="19"/>
    </location>
</feature>
<evidence type="ECO:0000256" key="2">
    <source>
        <dbReference type="SAM" id="Phobius"/>
    </source>
</evidence>
<reference evidence="5 6" key="1">
    <citation type="submission" date="2016-07" db="EMBL/GenBank/DDBJ databases">
        <title>Pervasive Adenine N6-methylation of Active Genes in Fungi.</title>
        <authorList>
            <consortium name="DOE Joint Genome Institute"/>
            <person name="Mondo S.J."/>
            <person name="Dannebaum R.O."/>
            <person name="Kuo R.C."/>
            <person name="Labutti K."/>
            <person name="Haridas S."/>
            <person name="Kuo A."/>
            <person name="Salamov A."/>
            <person name="Ahrendt S.R."/>
            <person name="Lipzen A."/>
            <person name="Sullivan W."/>
            <person name="Andreopoulos W.B."/>
            <person name="Clum A."/>
            <person name="Lindquist E."/>
            <person name="Daum C."/>
            <person name="Ramamoorthy G.K."/>
            <person name="Gryganskyi A."/>
            <person name="Culley D."/>
            <person name="Magnuson J.K."/>
            <person name="James T.Y."/>
            <person name="O'Malley M.A."/>
            <person name="Stajich J.E."/>
            <person name="Spatafora J.W."/>
            <person name="Visel A."/>
            <person name="Grigoriev I.V."/>
        </authorList>
    </citation>
    <scope>NUCLEOTIDE SEQUENCE [LARGE SCALE GENOMIC DNA]</scope>
    <source>
        <strain evidence="5 6">PL171</strain>
    </source>
</reference>
<feature type="transmembrane region" description="Helical" evidence="2">
    <location>
        <begin position="269"/>
        <end position="288"/>
    </location>
</feature>
<proteinExistence type="predicted"/>
<name>A0A1Y2I1M4_9FUNG</name>
<dbReference type="CDD" id="cd09631">
    <property type="entry name" value="DOMON_DOH"/>
    <property type="match status" value="1"/>
</dbReference>
<protein>
    <submittedName>
        <fullName evidence="5">DOMON domain-domain-containing protein</fullName>
    </submittedName>
</protein>
<feature type="compositionally biased region" description="Low complexity" evidence="1">
    <location>
        <begin position="241"/>
        <end position="263"/>
    </location>
</feature>
<feature type="domain" description="DOMON" evidence="4">
    <location>
        <begin position="80"/>
        <end position="199"/>
    </location>
</feature>
<dbReference type="OrthoDB" id="19261at2759"/>
<dbReference type="InterPro" id="IPR005018">
    <property type="entry name" value="DOMON_domain"/>
</dbReference>
<accession>A0A1Y2I1M4</accession>
<sequence length="289" mass="29682">MRSVFVIIATLYCAALAAAQQQPPATTAPPATRTGTAGPAPTGGAGGGAGGNSTAGALRLPTLQKKDLSDSMPKAKVCNPDKSFCITVTDLGDAIDVMAEGPKEAKWIGVGWGTAMPQADIVLGYMLPNRTFMVSDRKASNGRAAAPVDPQQDAIPIRGGAAVVDGKWVSQFQRPKRTGDSNDEVINLDQDVNMIWAIHETAPAVVPTNGTNPEYRATITKHTKVGRLVLKMKDPAQIEAAKQGAAGSPAPPAQGGNQAANPPSSASTVIVSLASVALSCMFVAVSAVM</sequence>
<keyword evidence="2" id="KW-1133">Transmembrane helix</keyword>
<dbReference type="SUPFAM" id="SSF49344">
    <property type="entry name" value="CBD9-like"/>
    <property type="match status" value="1"/>
</dbReference>
<evidence type="ECO:0000313" key="6">
    <source>
        <dbReference type="Proteomes" id="UP000193411"/>
    </source>
</evidence>
<dbReference type="Gene3D" id="2.60.40.1210">
    <property type="entry name" value="Cellobiose dehydrogenase, cytochrome domain"/>
    <property type="match status" value="1"/>
</dbReference>
<dbReference type="PROSITE" id="PS50836">
    <property type="entry name" value="DOMON"/>
    <property type="match status" value="1"/>
</dbReference>
<dbReference type="AlphaFoldDB" id="A0A1Y2I1M4"/>
<keyword evidence="2" id="KW-0472">Membrane</keyword>
<feature type="region of interest" description="Disordered" evidence="1">
    <location>
        <begin position="241"/>
        <end position="264"/>
    </location>
</feature>
<keyword evidence="3" id="KW-0732">Signal</keyword>
<dbReference type="InterPro" id="IPR045266">
    <property type="entry name" value="DOH_DOMON"/>
</dbReference>
<comment type="caution">
    <text evidence="5">The sequence shown here is derived from an EMBL/GenBank/DDBJ whole genome shotgun (WGS) entry which is preliminary data.</text>
</comment>
<dbReference type="Proteomes" id="UP000193411">
    <property type="component" value="Unassembled WGS sequence"/>
</dbReference>
<evidence type="ECO:0000313" key="5">
    <source>
        <dbReference type="EMBL" id="ORZ40755.1"/>
    </source>
</evidence>
<feature type="region of interest" description="Disordered" evidence="1">
    <location>
        <begin position="24"/>
        <end position="56"/>
    </location>
</feature>
<feature type="chain" id="PRO_5013299596" evidence="3">
    <location>
        <begin position="20"/>
        <end position="289"/>
    </location>
</feature>
<gene>
    <name evidence="5" type="ORF">BCR44DRAFT_52732</name>
</gene>
<dbReference type="Pfam" id="PF03351">
    <property type="entry name" value="DOMON"/>
    <property type="match status" value="1"/>
</dbReference>
<evidence type="ECO:0000256" key="1">
    <source>
        <dbReference type="SAM" id="MobiDB-lite"/>
    </source>
</evidence>
<keyword evidence="2" id="KW-0812">Transmembrane</keyword>
<feature type="compositionally biased region" description="Gly residues" evidence="1">
    <location>
        <begin position="41"/>
        <end position="53"/>
    </location>
</feature>
<keyword evidence="6" id="KW-1185">Reference proteome</keyword>
<organism evidence="5 6">
    <name type="scientific">Catenaria anguillulae PL171</name>
    <dbReference type="NCBI Taxonomy" id="765915"/>
    <lineage>
        <taxon>Eukaryota</taxon>
        <taxon>Fungi</taxon>
        <taxon>Fungi incertae sedis</taxon>
        <taxon>Blastocladiomycota</taxon>
        <taxon>Blastocladiomycetes</taxon>
        <taxon>Blastocladiales</taxon>
        <taxon>Catenariaceae</taxon>
        <taxon>Catenaria</taxon>
    </lineage>
</organism>
<dbReference type="SMART" id="SM00664">
    <property type="entry name" value="DoH"/>
    <property type="match status" value="1"/>
</dbReference>
<evidence type="ECO:0000256" key="3">
    <source>
        <dbReference type="SAM" id="SignalP"/>
    </source>
</evidence>